<dbReference type="Pfam" id="PF00106">
    <property type="entry name" value="adh_short"/>
    <property type="match status" value="1"/>
</dbReference>
<dbReference type="Gene3D" id="3.40.50.720">
    <property type="entry name" value="NAD(P)-binding Rossmann-like Domain"/>
    <property type="match status" value="1"/>
</dbReference>
<dbReference type="GO" id="GO:0016491">
    <property type="term" value="F:oxidoreductase activity"/>
    <property type="evidence" value="ECO:0007669"/>
    <property type="project" value="UniProtKB-KW"/>
</dbReference>
<evidence type="ECO:0000259" key="4">
    <source>
        <dbReference type="SMART" id="SM00822"/>
    </source>
</evidence>
<dbReference type="SMART" id="SM00822">
    <property type="entry name" value="PKS_KR"/>
    <property type="match status" value="1"/>
</dbReference>
<evidence type="ECO:0000256" key="3">
    <source>
        <dbReference type="RuleBase" id="RU000363"/>
    </source>
</evidence>
<dbReference type="InterPro" id="IPR036291">
    <property type="entry name" value="NAD(P)-bd_dom_sf"/>
</dbReference>
<dbReference type="AlphaFoldDB" id="F0WR33"/>
<dbReference type="SUPFAM" id="SSF51735">
    <property type="entry name" value="NAD(P)-binding Rossmann-fold domains"/>
    <property type="match status" value="1"/>
</dbReference>
<reference evidence="5" key="1">
    <citation type="journal article" date="2011" name="PLoS Biol.">
        <title>Gene gain and loss during evolution of obligate parasitism in the white rust pathogen of Arabidopsis thaliana.</title>
        <authorList>
            <person name="Kemen E."/>
            <person name="Gardiner A."/>
            <person name="Schultz-Larsen T."/>
            <person name="Kemen A.C."/>
            <person name="Balmuth A.L."/>
            <person name="Robert-Seilaniantz A."/>
            <person name="Bailey K."/>
            <person name="Holub E."/>
            <person name="Studholme D.J."/>
            <person name="Maclean D."/>
            <person name="Jones J.D."/>
        </authorList>
    </citation>
    <scope>NUCLEOTIDE SEQUENCE</scope>
</reference>
<dbReference type="HOGENOM" id="CLU_010194_14_0_1"/>
<dbReference type="PRINTS" id="PR00081">
    <property type="entry name" value="GDHRDH"/>
</dbReference>
<dbReference type="EMBL" id="FR824252">
    <property type="protein sequence ID" value="CCA23793.1"/>
    <property type="molecule type" value="Genomic_DNA"/>
</dbReference>
<protein>
    <submittedName>
        <fullName evidence="5">Peroxisomal multifunctional enzyme putative</fullName>
    </submittedName>
</protein>
<comment type="similarity">
    <text evidence="1 3">Belongs to the short-chain dehydrogenases/reductases (SDR) family.</text>
</comment>
<dbReference type="PANTHER" id="PTHR45024">
    <property type="entry name" value="DEHYDROGENASES, SHORT CHAIN"/>
    <property type="match status" value="1"/>
</dbReference>
<dbReference type="InterPro" id="IPR051687">
    <property type="entry name" value="Peroxisomal_Beta-Oxidation"/>
</dbReference>
<dbReference type="CDD" id="cd05353">
    <property type="entry name" value="hydroxyacyl-CoA-like_DH_SDR_c-like"/>
    <property type="match status" value="1"/>
</dbReference>
<organism evidence="5">
    <name type="scientific">Albugo laibachii Nc14</name>
    <dbReference type="NCBI Taxonomy" id="890382"/>
    <lineage>
        <taxon>Eukaryota</taxon>
        <taxon>Sar</taxon>
        <taxon>Stramenopiles</taxon>
        <taxon>Oomycota</taxon>
        <taxon>Peronosporomycetes</taxon>
        <taxon>Albuginales</taxon>
        <taxon>Albuginaceae</taxon>
        <taxon>Albugo</taxon>
    </lineage>
</organism>
<evidence type="ECO:0000256" key="1">
    <source>
        <dbReference type="ARBA" id="ARBA00006484"/>
    </source>
</evidence>
<feature type="domain" description="Ketoreductase" evidence="4">
    <location>
        <begin position="9"/>
        <end position="194"/>
    </location>
</feature>
<accession>F0WR33</accession>
<dbReference type="Gene3D" id="1.10.287.4290">
    <property type="match status" value="1"/>
</dbReference>
<proteinExistence type="inferred from homology"/>
<dbReference type="PRINTS" id="PR00080">
    <property type="entry name" value="SDRFAMILY"/>
</dbReference>
<dbReference type="InterPro" id="IPR057326">
    <property type="entry name" value="KR_dom"/>
</dbReference>
<dbReference type="InterPro" id="IPR002347">
    <property type="entry name" value="SDR_fam"/>
</dbReference>
<evidence type="ECO:0000313" key="5">
    <source>
        <dbReference type="EMBL" id="CCA23793.1"/>
    </source>
</evidence>
<reference evidence="5" key="2">
    <citation type="submission" date="2011-02" db="EMBL/GenBank/DDBJ databases">
        <authorList>
            <person name="MacLean D."/>
        </authorList>
    </citation>
    <scope>NUCLEOTIDE SEQUENCE</scope>
</reference>
<evidence type="ECO:0000256" key="2">
    <source>
        <dbReference type="ARBA" id="ARBA00023002"/>
    </source>
</evidence>
<keyword evidence="2" id="KW-0560">Oxidoreductase</keyword>
<name>F0WR33_9STRA</name>
<dbReference type="InterPro" id="IPR020904">
    <property type="entry name" value="Sc_DH/Rdtase_CS"/>
</dbReference>
<sequence length="296" mass="32231">MSLLRFDGKVAIITGAGAGLGRAYALLLASRGANVIVNDISRSDRGTAADDVVKEIRDKGGNAVADYNSVVDGENVVATALKHYNKIDIVVNNAGILRDQSFAKMKKVQWNAVLDVHLKGTFAVTFAAWPHMRQQNYGRIVLITSTTGLYGRFGQGNYAAAKSGMIGFGKTLAKEGASRNIKVNMVAPTAGSAMTKNLMPPEMFDQLKPESVAPMIAYLCHEDVASSGRVFESFGGQMSEVKWTRSKGHCIDASRSTAIEDVRDHWSRITDFEDAIDPEKEELRAKDLMEKIKSKL</sequence>
<dbReference type="PROSITE" id="PS00061">
    <property type="entry name" value="ADH_SHORT"/>
    <property type="match status" value="1"/>
</dbReference>
<dbReference type="PANTHER" id="PTHR45024:SF2">
    <property type="entry name" value="SCP2 DOMAIN-CONTAINING PROTEIN"/>
    <property type="match status" value="1"/>
</dbReference>
<gene>
    <name evidence="5" type="primary">AlNc14C207G8841</name>
    <name evidence="5" type="ORF">ALNC14_099370</name>
</gene>